<feature type="transmembrane region" description="Helical" evidence="1">
    <location>
        <begin position="294"/>
        <end position="313"/>
    </location>
</feature>
<sequence>MTLGALIAAYQEDDEGGLRALLPLAGQTLVEYQARCAAAVEASPIVVLVERIPPQLHEALERLRGDGISVVTVGDAQEAASRFEPTGTILLLGDGVVPTPDLVAQITSAGEPLIATVPDDDVHDQFERIDAQSRWAGVAAIDGHLLSSTAAMLGDWDLQSTLLRRAVQDGVERVALDPSMGAPLLVDRAEQLGHFETALLSASRGSRRDFASRYLLPWIEDLATRELIAREVRPVWMIRAALALTLAASAGFFLGYPATSVVLLLLSAPLDLIAGRLAVLRLRPLPQTLFSRRMLWPAAGLALVALGWCSMKAGAGWGALASAAAAAAFAEAARRETPSLPLDGEVWLFSRRNAILLAVPFAALGGWAVLLAGLAIYAAGSFFLLQKVRHREFLH</sequence>
<proteinExistence type="predicted"/>
<name>A0A6G7YSP3_9SPHN</name>
<keyword evidence="1" id="KW-1133">Transmembrane helix</keyword>
<feature type="transmembrane region" description="Helical" evidence="1">
    <location>
        <begin position="354"/>
        <end position="385"/>
    </location>
</feature>
<dbReference type="KEGG" id="spii:G7077_13470"/>
<dbReference type="Proteomes" id="UP000503222">
    <property type="component" value="Chromosome"/>
</dbReference>
<keyword evidence="1" id="KW-0812">Transmembrane</keyword>
<dbReference type="RefSeq" id="WP_166412150.1">
    <property type="nucleotide sequence ID" value="NZ_CP049869.1"/>
</dbReference>
<accession>A0A6G7YSP3</accession>
<keyword evidence="1" id="KW-0472">Membrane</keyword>
<keyword evidence="3" id="KW-1185">Reference proteome</keyword>
<reference evidence="2 3" key="1">
    <citation type="submission" date="2020-03" db="EMBL/GenBank/DDBJ databases">
        <title>Sphingomonas sp. nov., isolated from fish.</title>
        <authorList>
            <person name="Hyun D.-W."/>
            <person name="Bae J.-W."/>
        </authorList>
    </citation>
    <scope>NUCLEOTIDE SEQUENCE [LARGE SCALE GENOMIC DNA]</scope>
    <source>
        <strain evidence="2 3">HDW15B</strain>
    </source>
</reference>
<gene>
    <name evidence="2" type="ORF">G7077_13470</name>
</gene>
<dbReference type="InterPro" id="IPR029044">
    <property type="entry name" value="Nucleotide-diphossugar_trans"/>
</dbReference>
<dbReference type="AlphaFoldDB" id="A0A6G7YSP3"/>
<organism evidence="2 3">
    <name type="scientific">Sphingomonas piscis</name>
    <dbReference type="NCBI Taxonomy" id="2714943"/>
    <lineage>
        <taxon>Bacteria</taxon>
        <taxon>Pseudomonadati</taxon>
        <taxon>Pseudomonadota</taxon>
        <taxon>Alphaproteobacteria</taxon>
        <taxon>Sphingomonadales</taxon>
        <taxon>Sphingomonadaceae</taxon>
        <taxon>Sphingomonas</taxon>
    </lineage>
</organism>
<evidence type="ECO:0000313" key="3">
    <source>
        <dbReference type="Proteomes" id="UP000503222"/>
    </source>
</evidence>
<evidence type="ECO:0000313" key="2">
    <source>
        <dbReference type="EMBL" id="QIK79765.1"/>
    </source>
</evidence>
<evidence type="ECO:0000256" key="1">
    <source>
        <dbReference type="SAM" id="Phobius"/>
    </source>
</evidence>
<dbReference type="EMBL" id="CP049869">
    <property type="protein sequence ID" value="QIK79765.1"/>
    <property type="molecule type" value="Genomic_DNA"/>
</dbReference>
<protein>
    <submittedName>
        <fullName evidence="2">Uncharacterized protein</fullName>
    </submittedName>
</protein>
<dbReference type="SUPFAM" id="SSF53448">
    <property type="entry name" value="Nucleotide-diphospho-sugar transferases"/>
    <property type="match status" value="1"/>
</dbReference>
<dbReference type="Gene3D" id="3.90.550.10">
    <property type="entry name" value="Spore Coat Polysaccharide Biosynthesis Protein SpsA, Chain A"/>
    <property type="match status" value="1"/>
</dbReference>